<keyword evidence="8 11" id="KW-0030">Aminoacyl-tRNA synthetase</keyword>
<dbReference type="PANTHER" id="PTHR11766:SF0">
    <property type="entry name" value="TYROSINE--TRNA LIGASE, MITOCHONDRIAL"/>
    <property type="match status" value="1"/>
</dbReference>
<evidence type="ECO:0000256" key="8">
    <source>
        <dbReference type="ARBA" id="ARBA00023146"/>
    </source>
</evidence>
<keyword evidence="2 11" id="KW-0963">Cytoplasm</keyword>
<feature type="domain" description="Tyrosine--tRNA ligase SYY-like C-terminal" evidence="12">
    <location>
        <begin position="341"/>
        <end position="427"/>
    </location>
</feature>
<comment type="similarity">
    <text evidence="10 11">Belongs to the class-I aminoacyl-tRNA synthetase family. TyrS type 1 subfamily.</text>
</comment>
<feature type="binding site" evidence="11">
    <location>
        <position position="36"/>
    </location>
    <ligand>
        <name>L-tyrosine</name>
        <dbReference type="ChEBI" id="CHEBI:58315"/>
    </ligand>
</feature>
<keyword evidence="5 11" id="KW-0067">ATP-binding</keyword>
<dbReference type="InterPro" id="IPR002305">
    <property type="entry name" value="aa-tRNA-synth_Ic"/>
</dbReference>
<dbReference type="SUPFAM" id="SSF52374">
    <property type="entry name" value="Nucleotidylyl transferase"/>
    <property type="match status" value="1"/>
</dbReference>
<keyword evidence="4 11" id="KW-0547">Nucleotide-binding</keyword>
<organism evidence="13 14">
    <name type="scientific">Pseudohalioglobus lutimaris</name>
    <dbReference type="NCBI Taxonomy" id="1737061"/>
    <lineage>
        <taxon>Bacteria</taxon>
        <taxon>Pseudomonadati</taxon>
        <taxon>Pseudomonadota</taxon>
        <taxon>Gammaproteobacteria</taxon>
        <taxon>Cellvibrionales</taxon>
        <taxon>Halieaceae</taxon>
        <taxon>Pseudohalioglobus</taxon>
    </lineage>
</organism>
<dbReference type="Gene3D" id="3.10.290.10">
    <property type="entry name" value="RNA-binding S4 domain"/>
    <property type="match status" value="1"/>
</dbReference>
<dbReference type="InterPro" id="IPR002307">
    <property type="entry name" value="Tyr-tRNA-ligase"/>
</dbReference>
<reference evidence="13 14" key="1">
    <citation type="submission" date="2018-01" db="EMBL/GenBank/DDBJ databases">
        <title>The draft genome sequence of Halioglobus lutimaris HF004.</title>
        <authorList>
            <person name="Du Z.-J."/>
            <person name="Shi M.-J."/>
        </authorList>
    </citation>
    <scope>NUCLEOTIDE SEQUENCE [LARGE SCALE GENOMIC DNA]</scope>
    <source>
        <strain evidence="13 14">HF004</strain>
    </source>
</reference>
<dbReference type="EMBL" id="PKUS01000018">
    <property type="protein sequence ID" value="PLW68251.1"/>
    <property type="molecule type" value="Genomic_DNA"/>
</dbReference>
<comment type="catalytic activity">
    <reaction evidence="9 11">
        <text>tRNA(Tyr) + L-tyrosine + ATP = L-tyrosyl-tRNA(Tyr) + AMP + diphosphate + H(+)</text>
        <dbReference type="Rhea" id="RHEA:10220"/>
        <dbReference type="Rhea" id="RHEA-COMP:9706"/>
        <dbReference type="Rhea" id="RHEA-COMP:9707"/>
        <dbReference type="ChEBI" id="CHEBI:15378"/>
        <dbReference type="ChEBI" id="CHEBI:30616"/>
        <dbReference type="ChEBI" id="CHEBI:33019"/>
        <dbReference type="ChEBI" id="CHEBI:58315"/>
        <dbReference type="ChEBI" id="CHEBI:78442"/>
        <dbReference type="ChEBI" id="CHEBI:78536"/>
        <dbReference type="ChEBI" id="CHEBI:456215"/>
        <dbReference type="EC" id="6.1.1.1"/>
    </reaction>
</comment>
<evidence type="ECO:0000256" key="5">
    <source>
        <dbReference type="ARBA" id="ARBA00022840"/>
    </source>
</evidence>
<dbReference type="GO" id="GO:0042803">
    <property type="term" value="F:protein homodimerization activity"/>
    <property type="evidence" value="ECO:0007669"/>
    <property type="project" value="UniProtKB-ARBA"/>
</dbReference>
<dbReference type="GO" id="GO:0005524">
    <property type="term" value="F:ATP binding"/>
    <property type="evidence" value="ECO:0007669"/>
    <property type="project" value="UniProtKB-UniRule"/>
</dbReference>
<feature type="short sequence motif" description="'HIGH' region" evidence="11">
    <location>
        <begin position="41"/>
        <end position="50"/>
    </location>
</feature>
<dbReference type="RefSeq" id="WP_075999335.1">
    <property type="nucleotide sequence ID" value="NZ_PKUS01000018.1"/>
</dbReference>
<sequence>MSSALLEELRARGLIFQIAGEDELAGWLDGGSRTLYCGFDPTADSLHIGSLVPLLMLRRFQLAGHRPLALVGGATGLIGDPSFKAQERQLNTADVVSGWVEKLKRQVSQFIDFEAGENSAEVVNNLDWVAGMDVLTFLRDVGKHFSVNAMIQKESVKQRIEREGSGISYTEFTYMILQSFDFAELNKRYDCTLQLGGSDQWGNITGGIDLTRRLNGNQVFGLTMPLITKADGTKFGKTESGTIWLDAKKTSPYAFYQFWLGCADADAYRFLKYFTFLDVAEIDAIERSDAERQGRPEAQAVLAQEVTRLVHGEAGLSAAQRITESLFSGSIEALSKDDLAQLRQDGLPASSIVRAAFPDTLTQMLTDAGMAASGKQVKDALGRNAVTVNNRPLGWDDNARVDACFDPGEALHSRYYLVRLGKKKYHLFDIE</sequence>
<keyword evidence="6" id="KW-0694">RNA-binding</keyword>
<comment type="function">
    <text evidence="11">Catalyzes the attachment of tyrosine to tRNA(Tyr) in a two-step reaction: tyrosine is first activated by ATP to form Tyr-AMP and then transferred to the acceptor end of tRNA(Tyr).</text>
</comment>
<feature type="short sequence motif" description="'KMSKS' region" evidence="11">
    <location>
        <begin position="234"/>
        <end position="238"/>
    </location>
</feature>
<evidence type="ECO:0000313" key="14">
    <source>
        <dbReference type="Proteomes" id="UP000235005"/>
    </source>
</evidence>
<evidence type="ECO:0000256" key="7">
    <source>
        <dbReference type="ARBA" id="ARBA00022917"/>
    </source>
</evidence>
<accession>A0A2N5X188</accession>
<evidence type="ECO:0000313" key="13">
    <source>
        <dbReference type="EMBL" id="PLW68251.1"/>
    </source>
</evidence>
<comment type="subunit">
    <text evidence="11">Homodimer.</text>
</comment>
<evidence type="ECO:0000259" key="12">
    <source>
        <dbReference type="Pfam" id="PF22421"/>
    </source>
</evidence>
<feature type="binding site" evidence="11">
    <location>
        <position position="178"/>
    </location>
    <ligand>
        <name>L-tyrosine</name>
        <dbReference type="ChEBI" id="CHEBI:58315"/>
    </ligand>
</feature>
<evidence type="ECO:0000256" key="1">
    <source>
        <dbReference type="ARBA" id="ARBA00004496"/>
    </source>
</evidence>
<keyword evidence="3 11" id="KW-0436">Ligase</keyword>
<evidence type="ECO:0000256" key="2">
    <source>
        <dbReference type="ARBA" id="ARBA00022490"/>
    </source>
</evidence>
<dbReference type="GO" id="GO:0006437">
    <property type="term" value="P:tyrosyl-tRNA aminoacylation"/>
    <property type="evidence" value="ECO:0007669"/>
    <property type="project" value="UniProtKB-UniRule"/>
</dbReference>
<evidence type="ECO:0000256" key="4">
    <source>
        <dbReference type="ARBA" id="ARBA00022741"/>
    </source>
</evidence>
<dbReference type="AlphaFoldDB" id="A0A2N5X188"/>
<dbReference type="PRINTS" id="PR01040">
    <property type="entry name" value="TRNASYNTHTYR"/>
</dbReference>
<proteinExistence type="inferred from homology"/>
<dbReference type="NCBIfam" id="TIGR00234">
    <property type="entry name" value="tyrS"/>
    <property type="match status" value="1"/>
</dbReference>
<dbReference type="Gene3D" id="3.40.50.620">
    <property type="entry name" value="HUPs"/>
    <property type="match status" value="1"/>
</dbReference>
<name>A0A2N5X188_9GAMM</name>
<evidence type="ECO:0000256" key="6">
    <source>
        <dbReference type="ARBA" id="ARBA00022884"/>
    </source>
</evidence>
<evidence type="ECO:0000256" key="9">
    <source>
        <dbReference type="ARBA" id="ARBA00048248"/>
    </source>
</evidence>
<protein>
    <recommendedName>
        <fullName evidence="11">Tyrosine--tRNA ligase</fullName>
        <ecNumber evidence="11">6.1.1.1</ecNumber>
    </recommendedName>
    <alternativeName>
        <fullName evidence="11">Tyrosyl-tRNA synthetase</fullName>
        <shortName evidence="11">TyrRS</shortName>
    </alternativeName>
</protein>
<comment type="subcellular location">
    <subcellularLocation>
        <location evidence="1 11">Cytoplasm</location>
    </subcellularLocation>
</comment>
<dbReference type="Gene3D" id="1.10.240.10">
    <property type="entry name" value="Tyrosyl-Transfer RNA Synthetase"/>
    <property type="match status" value="1"/>
</dbReference>
<dbReference type="GO" id="GO:0003723">
    <property type="term" value="F:RNA binding"/>
    <property type="evidence" value="ECO:0007669"/>
    <property type="project" value="UniProtKB-KW"/>
</dbReference>
<dbReference type="Pfam" id="PF22421">
    <property type="entry name" value="SYY_C-terminal"/>
    <property type="match status" value="1"/>
</dbReference>
<feature type="binding site" evidence="11">
    <location>
        <position position="174"/>
    </location>
    <ligand>
        <name>L-tyrosine</name>
        <dbReference type="ChEBI" id="CHEBI:58315"/>
    </ligand>
</feature>
<keyword evidence="7 11" id="KW-0648">Protein biosynthesis</keyword>
<evidence type="ECO:0000256" key="10">
    <source>
        <dbReference type="ARBA" id="ARBA00060965"/>
    </source>
</evidence>
<dbReference type="SUPFAM" id="SSF55174">
    <property type="entry name" value="Alpha-L RNA-binding motif"/>
    <property type="match status" value="1"/>
</dbReference>
<dbReference type="InterPro" id="IPR014729">
    <property type="entry name" value="Rossmann-like_a/b/a_fold"/>
</dbReference>
<evidence type="ECO:0000256" key="11">
    <source>
        <dbReference type="HAMAP-Rule" id="MF_02006"/>
    </source>
</evidence>
<dbReference type="InterPro" id="IPR024088">
    <property type="entry name" value="Tyr-tRNA-ligase_bac-type"/>
</dbReference>
<dbReference type="OrthoDB" id="9804243at2"/>
<dbReference type="GO" id="GO:0005829">
    <property type="term" value="C:cytosol"/>
    <property type="evidence" value="ECO:0007669"/>
    <property type="project" value="TreeGrafter"/>
</dbReference>
<dbReference type="InterPro" id="IPR054608">
    <property type="entry name" value="SYY-like_C"/>
</dbReference>
<dbReference type="InterPro" id="IPR024107">
    <property type="entry name" value="Tyr-tRNA-ligase_bac_1"/>
</dbReference>
<gene>
    <name evidence="11" type="primary">tyrS</name>
    <name evidence="13" type="ORF">C0039_13795</name>
</gene>
<feature type="binding site" evidence="11">
    <location>
        <position position="237"/>
    </location>
    <ligand>
        <name>ATP</name>
        <dbReference type="ChEBI" id="CHEBI:30616"/>
    </ligand>
</feature>
<dbReference type="Pfam" id="PF00579">
    <property type="entry name" value="tRNA-synt_1b"/>
    <property type="match status" value="1"/>
</dbReference>
<evidence type="ECO:0000256" key="3">
    <source>
        <dbReference type="ARBA" id="ARBA00022598"/>
    </source>
</evidence>
<keyword evidence="14" id="KW-1185">Reference proteome</keyword>
<comment type="caution">
    <text evidence="13">The sequence shown here is derived from an EMBL/GenBank/DDBJ whole genome shotgun (WGS) entry which is preliminary data.</text>
</comment>
<dbReference type="InterPro" id="IPR036986">
    <property type="entry name" value="S4_RNA-bd_sf"/>
</dbReference>
<dbReference type="FunFam" id="3.40.50.620:FF:000008">
    <property type="entry name" value="Tyrosine--tRNA ligase"/>
    <property type="match status" value="1"/>
</dbReference>
<dbReference type="CDD" id="cd00805">
    <property type="entry name" value="TyrRS_core"/>
    <property type="match status" value="1"/>
</dbReference>
<dbReference type="GO" id="GO:0004831">
    <property type="term" value="F:tyrosine-tRNA ligase activity"/>
    <property type="evidence" value="ECO:0007669"/>
    <property type="project" value="UniProtKB-UniRule"/>
</dbReference>
<dbReference type="PANTHER" id="PTHR11766">
    <property type="entry name" value="TYROSYL-TRNA SYNTHETASE"/>
    <property type="match status" value="1"/>
</dbReference>
<dbReference type="FunFam" id="1.10.240.10:FF:000001">
    <property type="entry name" value="Tyrosine--tRNA ligase"/>
    <property type="match status" value="1"/>
</dbReference>
<dbReference type="Proteomes" id="UP000235005">
    <property type="component" value="Unassembled WGS sequence"/>
</dbReference>
<dbReference type="EC" id="6.1.1.1" evidence="11"/>
<dbReference type="HAMAP" id="MF_02006">
    <property type="entry name" value="Tyr_tRNA_synth_type1"/>
    <property type="match status" value="1"/>
</dbReference>